<dbReference type="InterPro" id="IPR050347">
    <property type="entry name" value="Bact_Beta-galactosidase"/>
</dbReference>
<dbReference type="InterPro" id="IPR014718">
    <property type="entry name" value="GH-type_carb-bd"/>
</dbReference>
<evidence type="ECO:0000256" key="5">
    <source>
        <dbReference type="ARBA" id="ARBA00022801"/>
    </source>
</evidence>
<dbReference type="Proteomes" id="UP000014387">
    <property type="component" value="Unassembled WGS sequence"/>
</dbReference>
<keyword evidence="6 8" id="KW-0326">Glycosidase</keyword>
<dbReference type="InterPro" id="IPR017853">
    <property type="entry name" value="GH"/>
</dbReference>
<dbReference type="OrthoDB" id="9762066at2"/>
<evidence type="ECO:0000256" key="7">
    <source>
        <dbReference type="ARBA" id="ARBA00032230"/>
    </source>
</evidence>
<dbReference type="InterPro" id="IPR023232">
    <property type="entry name" value="Glyco_hydro_2_AS"/>
</dbReference>
<dbReference type="Pfam" id="PF02836">
    <property type="entry name" value="Glyco_hydro_2_C"/>
    <property type="match status" value="1"/>
</dbReference>
<dbReference type="PRINTS" id="PR00132">
    <property type="entry name" value="GLHYDRLASE2"/>
</dbReference>
<gene>
    <name evidence="10" type="ORF">HMPREF9238_01705</name>
</gene>
<keyword evidence="5 8" id="KW-0378">Hydrolase</keyword>
<dbReference type="Pfam" id="PF02837">
    <property type="entry name" value="Glyco_hydro_2_N"/>
    <property type="match status" value="1"/>
</dbReference>
<proteinExistence type="inferred from homology"/>
<dbReference type="GO" id="GO:0030246">
    <property type="term" value="F:carbohydrate binding"/>
    <property type="evidence" value="ECO:0007669"/>
    <property type="project" value="InterPro"/>
</dbReference>
<dbReference type="SUPFAM" id="SSF51445">
    <property type="entry name" value="(Trans)glycosidases"/>
    <property type="match status" value="1"/>
</dbReference>
<dbReference type="InterPro" id="IPR013783">
    <property type="entry name" value="Ig-like_fold"/>
</dbReference>
<dbReference type="InterPro" id="IPR006101">
    <property type="entry name" value="Glyco_hydro_2"/>
</dbReference>
<dbReference type="Gene3D" id="2.60.40.10">
    <property type="entry name" value="Immunoglobulins"/>
    <property type="match status" value="2"/>
</dbReference>
<dbReference type="PANTHER" id="PTHR46323">
    <property type="entry name" value="BETA-GALACTOSIDASE"/>
    <property type="match status" value="1"/>
</dbReference>
<accession>A0A9W5VVM0</accession>
<dbReference type="InterPro" id="IPR004199">
    <property type="entry name" value="B-gal_small/dom_5"/>
</dbReference>
<evidence type="ECO:0000313" key="11">
    <source>
        <dbReference type="Proteomes" id="UP000014387"/>
    </source>
</evidence>
<dbReference type="GO" id="GO:0005990">
    <property type="term" value="P:lactose catabolic process"/>
    <property type="evidence" value="ECO:0007669"/>
    <property type="project" value="TreeGrafter"/>
</dbReference>
<sequence>MQLQVHHRDLNVLHENTLKPRAYYIPISPNLYHNGNKCERNFNLDREHSDRFQLLNGQWSFGYYPNLESVPERFFAPESTDLENTIPVPGAWQFNGWDGHQYTNINYPFPFDPPHVPHNNPAGAYRHVFTYRKDPAAPQAHLVFEGVDSCFYVWVNGQYVGYSQVTHAQSAFDVTQFLKDGENTLAVLVFKWCDGSYLEDQDKFRTTGIIRDVYLLSRPESHLNDYFVTTEMRGNNAEVTVRANFAGNSLPVNATLLRDEDEIGSATLTPYTDDAGIYTHTAQFTVQNPRMWHPGDPFLYRLVMETDAEVITETVGIREVSIENGVLKFNGTAIKLKGVNRHDSDPDTGPVVSVEHIKRDLRLMREHNINAIRTAHYPNCPQFYHLCDEAGFYVMSEADNESHGTRNRLLADESEENIVEHWNKPIADNPDWIASTMDRMERCIHSEKNRPSIFSWSAGNECAYGQTFEIALEWVKNFDPSRVTHYESAFYRSTDRKYDYRNIDLYARMYPPLTDIAKYLNELGDKPFLLVEYCHAMGNGPGDLEDFWAVVGADPRMCGGFIWEWSDHAVKDEAGNLLYGGDSGEDPHDGNFCVDGLVSPYRVPHIGLLEAKNVYRPLRCEYDQANGELRVTNTADHLNAADYAHLEWIKVVDGVQERGELTLPSLPAHKTVTLPLSLDIPTDGRCYLRVETILTRPLAFLEPGHLLGIDELSLSNAKPHTPRALELVKEARQTQISNATKVQETPLEILVEASEFSYAFSRHTGMLTALSRSGKNLLTQPAELNIWRAPTDNDMYIRPLWERARYDRTYPHAYEVSVSTGESGVIVSSHVAVVSKSLQPILKANIDWIVKPNGIVQVNAKVQRDTQFPELPRLGLRFFFDKSLQQANWAGLGPHENYIDKRRSAWHGQFTSDIADLFVSYLRPQENGLRSDCDYLALRGEDLCVEVGSENAFSFNASYFTQEELTAKTHYFNLEEADCTILCVDHLHAGIGSQSCGPKLLKQYRVDFETTNFSFTFKVSG</sequence>
<feature type="domain" description="Beta galactosidase small chain/" evidence="9">
    <location>
        <begin position="750"/>
        <end position="1018"/>
    </location>
</feature>
<evidence type="ECO:0000256" key="8">
    <source>
        <dbReference type="RuleBase" id="RU361154"/>
    </source>
</evidence>
<dbReference type="SMART" id="SM01038">
    <property type="entry name" value="Bgal_small_N"/>
    <property type="match status" value="1"/>
</dbReference>
<protein>
    <recommendedName>
        <fullName evidence="4 8">Beta-galactosidase</fullName>
        <ecNumber evidence="3 8">3.2.1.23</ecNumber>
    </recommendedName>
    <alternativeName>
        <fullName evidence="7 8">Lactase</fullName>
    </alternativeName>
</protein>
<dbReference type="Pfam" id="PF00703">
    <property type="entry name" value="Glyco_hydro_2"/>
    <property type="match status" value="1"/>
</dbReference>
<dbReference type="GO" id="GO:0009341">
    <property type="term" value="C:beta-galactosidase complex"/>
    <property type="evidence" value="ECO:0007669"/>
    <property type="project" value="InterPro"/>
</dbReference>
<evidence type="ECO:0000256" key="1">
    <source>
        <dbReference type="ARBA" id="ARBA00001412"/>
    </source>
</evidence>
<dbReference type="Gene3D" id="2.70.98.10">
    <property type="match status" value="1"/>
</dbReference>
<dbReference type="PROSITE" id="PS00608">
    <property type="entry name" value="GLYCOSYL_HYDROL_F2_2"/>
    <property type="match status" value="1"/>
</dbReference>
<evidence type="ECO:0000256" key="3">
    <source>
        <dbReference type="ARBA" id="ARBA00012756"/>
    </source>
</evidence>
<comment type="similarity">
    <text evidence="2 8">Belongs to the glycosyl hydrolase 2 family.</text>
</comment>
<dbReference type="SUPFAM" id="SSF49303">
    <property type="entry name" value="beta-Galactosidase/glucuronidase domain"/>
    <property type="match status" value="2"/>
</dbReference>
<dbReference type="EC" id="3.2.1.23" evidence="3 8"/>
<dbReference type="EMBL" id="AGWN01000005">
    <property type="protein sequence ID" value="EPD29388.1"/>
    <property type="molecule type" value="Genomic_DNA"/>
</dbReference>
<evidence type="ECO:0000313" key="10">
    <source>
        <dbReference type="EMBL" id="EPD29388.1"/>
    </source>
</evidence>
<evidence type="ECO:0000256" key="6">
    <source>
        <dbReference type="ARBA" id="ARBA00023295"/>
    </source>
</evidence>
<evidence type="ECO:0000256" key="4">
    <source>
        <dbReference type="ARBA" id="ARBA00013303"/>
    </source>
</evidence>
<evidence type="ECO:0000256" key="2">
    <source>
        <dbReference type="ARBA" id="ARBA00007401"/>
    </source>
</evidence>
<dbReference type="InterPro" id="IPR008979">
    <property type="entry name" value="Galactose-bd-like_sf"/>
</dbReference>
<dbReference type="AlphaFoldDB" id="A0A9W5VVM0"/>
<comment type="catalytic activity">
    <reaction evidence="1 8">
        <text>Hydrolysis of terminal non-reducing beta-D-galactose residues in beta-D-galactosides.</text>
        <dbReference type="EC" id="3.2.1.23"/>
    </reaction>
</comment>
<dbReference type="InterPro" id="IPR023230">
    <property type="entry name" value="Glyco_hydro_2_CS"/>
</dbReference>
<dbReference type="GO" id="GO:0004565">
    <property type="term" value="F:beta-galactosidase activity"/>
    <property type="evidence" value="ECO:0007669"/>
    <property type="project" value="UniProtKB-EC"/>
</dbReference>
<dbReference type="Gene3D" id="2.60.120.260">
    <property type="entry name" value="Galactose-binding domain-like"/>
    <property type="match status" value="1"/>
</dbReference>
<dbReference type="SUPFAM" id="SSF49785">
    <property type="entry name" value="Galactose-binding domain-like"/>
    <property type="match status" value="1"/>
</dbReference>
<dbReference type="RefSeq" id="WP_016445021.1">
    <property type="nucleotide sequence ID" value="NZ_KE150268.1"/>
</dbReference>
<keyword evidence="11" id="KW-1185">Reference proteome</keyword>
<dbReference type="InterPro" id="IPR006103">
    <property type="entry name" value="Glyco_hydro_2_cat"/>
</dbReference>
<organism evidence="10 11">
    <name type="scientific">Gleimia europaea ACS-120-V-Col10b</name>
    <dbReference type="NCBI Taxonomy" id="883069"/>
    <lineage>
        <taxon>Bacteria</taxon>
        <taxon>Bacillati</taxon>
        <taxon>Actinomycetota</taxon>
        <taxon>Actinomycetes</taxon>
        <taxon>Actinomycetales</taxon>
        <taxon>Actinomycetaceae</taxon>
        <taxon>Gleimia</taxon>
    </lineage>
</organism>
<dbReference type="Pfam" id="PF16353">
    <property type="entry name" value="LacZ_4"/>
    <property type="match status" value="1"/>
</dbReference>
<dbReference type="InterPro" id="IPR006102">
    <property type="entry name" value="Ig-like_GH2"/>
</dbReference>
<dbReference type="SUPFAM" id="SSF74650">
    <property type="entry name" value="Galactose mutarotase-like"/>
    <property type="match status" value="1"/>
</dbReference>
<dbReference type="PROSITE" id="PS00719">
    <property type="entry name" value="GLYCOSYL_HYDROL_F2_1"/>
    <property type="match status" value="1"/>
</dbReference>
<dbReference type="Pfam" id="PF02929">
    <property type="entry name" value="Bgal_small_N"/>
    <property type="match status" value="1"/>
</dbReference>
<dbReference type="InterPro" id="IPR011013">
    <property type="entry name" value="Gal_mutarotase_sf_dom"/>
</dbReference>
<evidence type="ECO:0000259" key="9">
    <source>
        <dbReference type="SMART" id="SM01038"/>
    </source>
</evidence>
<comment type="caution">
    <text evidence="10">The sequence shown here is derived from an EMBL/GenBank/DDBJ whole genome shotgun (WGS) entry which is preliminary data.</text>
</comment>
<dbReference type="InterPro" id="IPR032312">
    <property type="entry name" value="LacZ_4"/>
</dbReference>
<name>A0A9W5VVM0_9ACTO</name>
<dbReference type="PANTHER" id="PTHR46323:SF2">
    <property type="entry name" value="BETA-GALACTOSIDASE"/>
    <property type="match status" value="1"/>
</dbReference>
<dbReference type="InterPro" id="IPR036156">
    <property type="entry name" value="Beta-gal/glucu_dom_sf"/>
</dbReference>
<dbReference type="Gene3D" id="3.20.20.80">
    <property type="entry name" value="Glycosidases"/>
    <property type="match status" value="1"/>
</dbReference>
<dbReference type="InterPro" id="IPR006104">
    <property type="entry name" value="Glyco_hydro_2_N"/>
</dbReference>
<reference evidence="10 11" key="1">
    <citation type="submission" date="2013-05" db="EMBL/GenBank/DDBJ databases">
        <title>The Genome Sequence of Actinomyces europaeus ACS-120-V-COL10B.</title>
        <authorList>
            <consortium name="The Broad Institute Genomics Platform"/>
            <person name="Earl A."/>
            <person name="Ward D."/>
            <person name="Feldgarden M."/>
            <person name="Gevers D."/>
            <person name="Saerens B."/>
            <person name="Vaneechoutte M."/>
            <person name="Walker B."/>
            <person name="Young S."/>
            <person name="Zeng Q."/>
            <person name="Gargeya S."/>
            <person name="Fitzgerald M."/>
            <person name="Haas B."/>
            <person name="Abouelleil A."/>
            <person name="Allen A.W."/>
            <person name="Alvarado L."/>
            <person name="Arachchi H.M."/>
            <person name="Berlin A.M."/>
            <person name="Chapman S.B."/>
            <person name="Gainer-Dewar J."/>
            <person name="Goldberg J."/>
            <person name="Griggs A."/>
            <person name="Gujja S."/>
            <person name="Hansen M."/>
            <person name="Howarth C."/>
            <person name="Imamovic A."/>
            <person name="Ireland A."/>
            <person name="Larimer J."/>
            <person name="McCowan C."/>
            <person name="Murphy C."/>
            <person name="Pearson M."/>
            <person name="Poon T.W."/>
            <person name="Priest M."/>
            <person name="Roberts A."/>
            <person name="Saif S."/>
            <person name="Shea T."/>
            <person name="Sisk P."/>
            <person name="Sykes S."/>
            <person name="Wortman J."/>
            <person name="Nusbaum C."/>
            <person name="Birren B."/>
        </authorList>
    </citation>
    <scope>NUCLEOTIDE SEQUENCE [LARGE SCALE GENOMIC DNA]</scope>
    <source>
        <strain evidence="10 11">ACS-120-V-Col10b</strain>
    </source>
</reference>